<protein>
    <submittedName>
        <fullName evidence="3">Histidine kinase internal region</fullName>
    </submittedName>
</protein>
<proteinExistence type="predicted"/>
<dbReference type="EMBL" id="CP001681">
    <property type="protein sequence ID" value="ACU02811.1"/>
    <property type="molecule type" value="Genomic_DNA"/>
</dbReference>
<evidence type="ECO:0000313" key="4">
    <source>
        <dbReference type="Proteomes" id="UP000000852"/>
    </source>
</evidence>
<feature type="transmembrane region" description="Helical" evidence="1">
    <location>
        <begin position="262"/>
        <end position="286"/>
    </location>
</feature>
<dbReference type="InterPro" id="IPR036890">
    <property type="entry name" value="HATPase_C_sf"/>
</dbReference>
<dbReference type="InterPro" id="IPR050640">
    <property type="entry name" value="Bact_2-comp_sensor_kinase"/>
</dbReference>
<dbReference type="GO" id="GO:0016020">
    <property type="term" value="C:membrane"/>
    <property type="evidence" value="ECO:0007669"/>
    <property type="project" value="InterPro"/>
</dbReference>
<dbReference type="SUPFAM" id="SSF55874">
    <property type="entry name" value="ATPase domain of HSP90 chaperone/DNA topoisomerase II/histidine kinase"/>
    <property type="match status" value="1"/>
</dbReference>
<evidence type="ECO:0000259" key="2">
    <source>
        <dbReference type="Pfam" id="PF06580"/>
    </source>
</evidence>
<keyword evidence="4" id="KW-1185">Reference proteome</keyword>
<name>C6Y0Q0_PEDHD</name>
<evidence type="ECO:0000313" key="3">
    <source>
        <dbReference type="EMBL" id="ACU02811.1"/>
    </source>
</evidence>
<dbReference type="PANTHER" id="PTHR34220">
    <property type="entry name" value="SENSOR HISTIDINE KINASE YPDA"/>
    <property type="match status" value="1"/>
</dbReference>
<dbReference type="Proteomes" id="UP000000852">
    <property type="component" value="Chromosome"/>
</dbReference>
<feature type="transmembrane region" description="Helical" evidence="1">
    <location>
        <begin position="12"/>
        <end position="30"/>
    </location>
</feature>
<feature type="transmembrane region" description="Helical" evidence="1">
    <location>
        <begin position="59"/>
        <end position="81"/>
    </location>
</feature>
<keyword evidence="3" id="KW-0808">Transferase</keyword>
<keyword evidence="1" id="KW-0472">Membrane</keyword>
<dbReference type="GO" id="GO:0000155">
    <property type="term" value="F:phosphorelay sensor kinase activity"/>
    <property type="evidence" value="ECO:0007669"/>
    <property type="project" value="InterPro"/>
</dbReference>
<dbReference type="HOGENOM" id="CLU_020473_1_2_10"/>
<dbReference type="Pfam" id="PF06580">
    <property type="entry name" value="His_kinase"/>
    <property type="match status" value="1"/>
</dbReference>
<dbReference type="STRING" id="485917.Phep_0589"/>
<gene>
    <name evidence="3" type="ordered locus">Phep_0589</name>
</gene>
<feature type="transmembrane region" description="Helical" evidence="1">
    <location>
        <begin position="88"/>
        <end position="110"/>
    </location>
</feature>
<feature type="transmembrane region" description="Helical" evidence="1">
    <location>
        <begin position="130"/>
        <end position="150"/>
    </location>
</feature>
<dbReference type="Gene3D" id="3.30.565.10">
    <property type="entry name" value="Histidine kinase-like ATPase, C-terminal domain"/>
    <property type="match status" value="1"/>
</dbReference>
<dbReference type="InterPro" id="IPR010559">
    <property type="entry name" value="Sig_transdc_His_kin_internal"/>
</dbReference>
<dbReference type="PANTHER" id="PTHR34220:SF7">
    <property type="entry name" value="SENSOR HISTIDINE KINASE YPDA"/>
    <property type="match status" value="1"/>
</dbReference>
<dbReference type="AlphaFoldDB" id="C6Y0Q0"/>
<feature type="transmembrane region" description="Helical" evidence="1">
    <location>
        <begin position="234"/>
        <end position="256"/>
    </location>
</feature>
<accession>C6Y0Q0</accession>
<dbReference type="RefSeq" id="WP_012780764.1">
    <property type="nucleotide sequence ID" value="NC_013061.1"/>
</dbReference>
<dbReference type="eggNOG" id="COG2972">
    <property type="taxonomic scope" value="Bacteria"/>
</dbReference>
<organism evidence="3 4">
    <name type="scientific">Pedobacter heparinus (strain ATCC 13125 / DSM 2366 / CIP 104194 / JCM 7457 / NBRC 12017 / NCIMB 9290 / NRRL B-14731 / HIM 762-3)</name>
    <dbReference type="NCBI Taxonomy" id="485917"/>
    <lineage>
        <taxon>Bacteria</taxon>
        <taxon>Pseudomonadati</taxon>
        <taxon>Bacteroidota</taxon>
        <taxon>Sphingobacteriia</taxon>
        <taxon>Sphingobacteriales</taxon>
        <taxon>Sphingobacteriaceae</taxon>
        <taxon>Pedobacter</taxon>
    </lineage>
</organism>
<keyword evidence="1" id="KW-1133">Transmembrane helix</keyword>
<feature type="transmembrane region" description="Helical" evidence="1">
    <location>
        <begin position="196"/>
        <end position="222"/>
    </location>
</feature>
<sequence>MKLKDLSKIEFWVATGLYGFAILLLISNSGERTPNHTESLMKGANLHYSYISNYLFPELFRFSILYFSFLLLNFCILPALFKPKDRAMAIIMLICLFLVTGLVTSVVYTYSKEYMFSDFSTLNEAYNYFFLRGFSYSTWLILIIGIYAALKKLIIYFNDNDSLQYEPNNRMKLEAVFGGAFWFVGLLLLIAGHGNFAVMLCWTLVTCSTVCIIIFSIYYLIPQVKREGKTFRHYFWKICLIAILSSVPLVLLALLYNNRAEMAVAVIAFHVPTQLIVSTSLSWFIYKKRSATHAELTSLKTELGRSDASLSFLRSQINPHFLFNALNTLYGTALQEKAERTGEGIQKLGDMMRFMLQENLQDKISLTRDIDYLNNYIALQKLRTSPSSSIVIETQIDEQLNNLVIAPMLLIPFVENAFKHGISLQEPSHIKITLQTKESTLYFDVQNSIHLKGDNDPEKLQSGIGLQNVKRRLTLLYPNQHELLIRESATTFFIHLTLQLQRNS</sequence>
<evidence type="ECO:0000256" key="1">
    <source>
        <dbReference type="SAM" id="Phobius"/>
    </source>
</evidence>
<feature type="transmembrane region" description="Helical" evidence="1">
    <location>
        <begin position="171"/>
        <end position="190"/>
    </location>
</feature>
<reference evidence="3 4" key="1">
    <citation type="journal article" date="2009" name="Stand. Genomic Sci.">
        <title>Complete genome sequence of Pedobacter heparinus type strain (HIM 762-3).</title>
        <authorList>
            <person name="Han C."/>
            <person name="Spring S."/>
            <person name="Lapidus A."/>
            <person name="Del Rio T.G."/>
            <person name="Tice H."/>
            <person name="Copeland A."/>
            <person name="Cheng J.F."/>
            <person name="Lucas S."/>
            <person name="Chen F."/>
            <person name="Nolan M."/>
            <person name="Bruce D."/>
            <person name="Goodwin L."/>
            <person name="Pitluck S."/>
            <person name="Ivanova N."/>
            <person name="Mavromatis K."/>
            <person name="Mikhailova N."/>
            <person name="Pati A."/>
            <person name="Chen A."/>
            <person name="Palaniappan K."/>
            <person name="Land M."/>
            <person name="Hauser L."/>
            <person name="Chang Y.J."/>
            <person name="Jeffries C.C."/>
            <person name="Saunders E."/>
            <person name="Chertkov O."/>
            <person name="Brettin T."/>
            <person name="Goker M."/>
            <person name="Rohde M."/>
            <person name="Bristow J."/>
            <person name="Eisen J.A."/>
            <person name="Markowitz V."/>
            <person name="Hugenholtz P."/>
            <person name="Kyrpides N.C."/>
            <person name="Klenk H.P."/>
            <person name="Detter J.C."/>
        </authorList>
    </citation>
    <scope>NUCLEOTIDE SEQUENCE [LARGE SCALE GENOMIC DNA]</scope>
    <source>
        <strain evidence="4">ATCC 13125 / DSM 2366 / CIP 104194 / JCM 7457 / NBRC 12017 / NCIMB 9290 / NRRL B-14731 / HIM 762-3</strain>
    </source>
</reference>
<dbReference type="KEGG" id="phe:Phep_0589"/>
<keyword evidence="1" id="KW-0812">Transmembrane</keyword>
<keyword evidence="3" id="KW-0418">Kinase</keyword>
<feature type="domain" description="Signal transduction histidine kinase internal region" evidence="2">
    <location>
        <begin position="308"/>
        <end position="384"/>
    </location>
</feature>